<dbReference type="NCBIfam" id="TIGR00641">
    <property type="entry name" value="acid_CoA_mut_N"/>
    <property type="match status" value="1"/>
</dbReference>
<dbReference type="SUPFAM" id="SSF51703">
    <property type="entry name" value="Cobalamin (vitamin B12)-dependent enzymes"/>
    <property type="match status" value="1"/>
</dbReference>
<dbReference type="Pfam" id="PF01642">
    <property type="entry name" value="MM_CoA_mutase"/>
    <property type="match status" value="1"/>
</dbReference>
<dbReference type="Gene3D" id="3.20.20.240">
    <property type="entry name" value="Methylmalonyl-CoA mutase"/>
    <property type="match status" value="1"/>
</dbReference>
<dbReference type="InterPro" id="IPR006098">
    <property type="entry name" value="MMCoA_mutase_a_cat"/>
</dbReference>
<keyword evidence="1" id="KW-0413">Isomerase</keyword>
<dbReference type="GO" id="GO:0004494">
    <property type="term" value="F:methylmalonyl-CoA mutase activity"/>
    <property type="evidence" value="ECO:0007669"/>
    <property type="project" value="InterPro"/>
</dbReference>
<sequence length="541" mass="59393">MSNAELSMTDVGAEPALRPVSPSGIEVPASVDAAAVHPDKIGDPGGYPFTRGIFPDGYQGRLWTIRQYSGFGTAEESNERYKFLLAQGQTGLSVALDLPTQCGFDPTHPMARPEIGKVGVSLSNLSEAEILFDGLDLSKISTSFTINGTAAIIYAMYLAVADKQNVPRSKLTGTIQNDILKEYVARGTWIFPVRPSMRLIADSILYSNEVSPRFNPISIAGAHVRDAGATAAEEMAYTLANGLAYVDELRARGGDVEKFAKRLSFFFYVHMDFFDEIAKFRAGRRLWARLMKERYGAQDPKAQHFRFGVVCGGSSLVAPQPYNNVVRVAVETMAAVLGGAQSIFTCAFDEAFQIPTEFSAELAVRTQQIIAYESGIGRSVDPLGGSYFLEQHTDRMEAQIVQVMNEIEAYGGVIPAIEDGWIQMRLAERGLQRKLDTDSGHNVIVGQNHFRKEGEEIRVGEVFTLDPTVAQRALEKFQRVLDTRQQSALEASLARLAAAAARDSENVMPYLVDCCHAYATVGEMVACLKQQWGEFKEPVNL</sequence>
<evidence type="ECO:0000313" key="4">
    <source>
        <dbReference type="Proteomes" id="UP000189627"/>
    </source>
</evidence>
<accession>A0A1U9V0M2</accession>
<dbReference type="InterPro" id="IPR016176">
    <property type="entry name" value="Cbl-dep_enz_cat"/>
</dbReference>
<dbReference type="KEGG" id="cuh:BJN34_31705"/>
<dbReference type="PANTHER" id="PTHR48101">
    <property type="entry name" value="METHYLMALONYL-COA MUTASE, MITOCHONDRIAL-RELATED"/>
    <property type="match status" value="1"/>
</dbReference>
<feature type="domain" description="Methylmalonyl-CoA mutase alpha/beta chain catalytic" evidence="2">
    <location>
        <begin position="24"/>
        <end position="534"/>
    </location>
</feature>
<gene>
    <name evidence="3" type="ORF">BJN34_31705</name>
</gene>
<dbReference type="Proteomes" id="UP000189627">
    <property type="component" value="Chromosome 2"/>
</dbReference>
<dbReference type="PANTHER" id="PTHR48101:SF1">
    <property type="entry name" value="METHYLMALONYL-COA MUTASE, LARGE SUBUNIT"/>
    <property type="match status" value="1"/>
</dbReference>
<organism evidence="3 4">
    <name type="scientific">Cupriavidus necator</name>
    <name type="common">Alcaligenes eutrophus</name>
    <name type="synonym">Ralstonia eutropha</name>
    <dbReference type="NCBI Taxonomy" id="106590"/>
    <lineage>
        <taxon>Bacteria</taxon>
        <taxon>Pseudomonadati</taxon>
        <taxon>Pseudomonadota</taxon>
        <taxon>Betaproteobacteria</taxon>
        <taxon>Burkholderiales</taxon>
        <taxon>Burkholderiaceae</taxon>
        <taxon>Cupriavidus</taxon>
    </lineage>
</organism>
<reference evidence="4" key="1">
    <citation type="submission" date="2017-02" db="EMBL/GenBank/DDBJ databases">
        <title>Complete genome sequence of Cupriavidus necator strain NH9, a 3-chlorobenzoate degrader.</title>
        <authorList>
            <person name="Moriuchi R."/>
            <person name="Dohra H."/>
            <person name="Ogawa N."/>
        </authorList>
    </citation>
    <scope>NUCLEOTIDE SEQUENCE [LARGE SCALE GENOMIC DNA]</scope>
    <source>
        <strain evidence="4">NH9</strain>
    </source>
</reference>
<protein>
    <submittedName>
        <fullName evidence="3">Methylmalonyl-CoA mutase</fullName>
    </submittedName>
</protein>
<dbReference type="AlphaFoldDB" id="A0A1U9V0M2"/>
<name>A0A1U9V0M2_CUPNE</name>
<dbReference type="GO" id="GO:0031419">
    <property type="term" value="F:cobalamin binding"/>
    <property type="evidence" value="ECO:0007669"/>
    <property type="project" value="InterPro"/>
</dbReference>
<proteinExistence type="predicted"/>
<dbReference type="InterPro" id="IPR006099">
    <property type="entry name" value="MeMalonylCoA_mutase_a/b_cat"/>
</dbReference>
<evidence type="ECO:0000259" key="2">
    <source>
        <dbReference type="Pfam" id="PF01642"/>
    </source>
</evidence>
<dbReference type="EMBL" id="CP017758">
    <property type="protein sequence ID" value="AQV98443.1"/>
    <property type="molecule type" value="Genomic_DNA"/>
</dbReference>
<evidence type="ECO:0000256" key="1">
    <source>
        <dbReference type="ARBA" id="ARBA00023235"/>
    </source>
</evidence>
<dbReference type="RefSeq" id="WP_078200705.1">
    <property type="nucleotide sequence ID" value="NZ_CP017758.1"/>
</dbReference>
<evidence type="ECO:0000313" key="3">
    <source>
        <dbReference type="EMBL" id="AQV98443.1"/>
    </source>
</evidence>